<reference evidence="1" key="1">
    <citation type="journal article" date="2013" name="Nat. Biotechnol.">
        <title>Draft genome sequence of chickpea (Cicer arietinum) provides a resource for trait improvement.</title>
        <authorList>
            <person name="Varshney R.K."/>
            <person name="Song C."/>
            <person name="Saxena R.K."/>
            <person name="Azam S."/>
            <person name="Yu S."/>
            <person name="Sharpe A.G."/>
            <person name="Cannon S."/>
            <person name="Baek J."/>
            <person name="Rosen B.D."/>
            <person name="Tar'an B."/>
            <person name="Millan T."/>
            <person name="Zhang X."/>
            <person name="Ramsay L.D."/>
            <person name="Iwata A."/>
            <person name="Wang Y."/>
            <person name="Nelson W."/>
            <person name="Farmer A.D."/>
            <person name="Gaur P.M."/>
            <person name="Soderlund C."/>
            <person name="Penmetsa R.V."/>
            <person name="Xu C."/>
            <person name="Bharti A.K."/>
            <person name="He W."/>
            <person name="Winter P."/>
            <person name="Zhao S."/>
            <person name="Hane J.K."/>
            <person name="Carrasquilla-Garcia N."/>
            <person name="Condie J.A."/>
            <person name="Upadhyaya H.D."/>
            <person name="Luo M.C."/>
            <person name="Thudi M."/>
            <person name="Gowda C.L."/>
            <person name="Singh N.P."/>
            <person name="Lichtenzveig J."/>
            <person name="Gali K.K."/>
            <person name="Rubio J."/>
            <person name="Nadarajan N."/>
            <person name="Dolezel J."/>
            <person name="Bansal K.C."/>
            <person name="Xu X."/>
            <person name="Edwards D."/>
            <person name="Zhang G."/>
            <person name="Kahl G."/>
            <person name="Gil J."/>
            <person name="Singh K.B."/>
            <person name="Datta S.K."/>
            <person name="Jackson S.A."/>
            <person name="Wang J."/>
            <person name="Cook D.R."/>
        </authorList>
    </citation>
    <scope>NUCLEOTIDE SEQUENCE [LARGE SCALE GENOMIC DNA]</scope>
    <source>
        <strain evidence="1">cv. CDC Frontier</strain>
    </source>
</reference>
<dbReference type="Proteomes" id="UP000087171">
    <property type="component" value="Chromosome Ca5"/>
</dbReference>
<dbReference type="AlphaFoldDB" id="A0A3Q7XZS9"/>
<proteinExistence type="predicted"/>
<evidence type="ECO:0000313" key="1">
    <source>
        <dbReference type="Proteomes" id="UP000087171"/>
    </source>
</evidence>
<dbReference type="RefSeq" id="XP_027186251.1">
    <property type="nucleotide sequence ID" value="XM_027330450.1"/>
</dbReference>
<gene>
    <name evidence="3" type="primary">LOC113786563</name>
    <name evidence="2" type="synonym">LOC113784320</name>
</gene>
<sequence>MDPNTKLWGEGGVLVDTKRYQRLVGKLIYLSYTRPDITFSVIIVSQFMHSPYEEYLEAVYFLRRLVKEMSIFMDADWESSVRTEYRPLDIVPNLVTWRSKKQGDEAKSSAEAKFRAMAQGICEGLLQSP</sequence>
<name>A0A3Q7XZS9_CICAR</name>
<dbReference type="STRING" id="3827.A0A3Q7XZS9"/>
<protein>
    <submittedName>
        <fullName evidence="2">Uncharacterized protein LOC113784320</fullName>
    </submittedName>
    <submittedName>
        <fullName evidence="3">Uncharacterized protein LOC113786563</fullName>
    </submittedName>
</protein>
<evidence type="ECO:0000313" key="3">
    <source>
        <dbReference type="RefSeq" id="XP_027190181.1"/>
    </source>
</evidence>
<dbReference type="OrthoDB" id="128382at2759"/>
<keyword evidence="1" id="KW-1185">Reference proteome</keyword>
<organism evidence="1 3">
    <name type="scientific">Cicer arietinum</name>
    <name type="common">Chickpea</name>
    <name type="synonym">Garbanzo</name>
    <dbReference type="NCBI Taxonomy" id="3827"/>
    <lineage>
        <taxon>Eukaryota</taxon>
        <taxon>Viridiplantae</taxon>
        <taxon>Streptophyta</taxon>
        <taxon>Embryophyta</taxon>
        <taxon>Tracheophyta</taxon>
        <taxon>Spermatophyta</taxon>
        <taxon>Magnoliopsida</taxon>
        <taxon>eudicotyledons</taxon>
        <taxon>Gunneridae</taxon>
        <taxon>Pentapetalae</taxon>
        <taxon>rosids</taxon>
        <taxon>fabids</taxon>
        <taxon>Fabales</taxon>
        <taxon>Fabaceae</taxon>
        <taxon>Papilionoideae</taxon>
        <taxon>50 kb inversion clade</taxon>
        <taxon>NPAAA clade</taxon>
        <taxon>Hologalegina</taxon>
        <taxon>IRL clade</taxon>
        <taxon>Cicereae</taxon>
        <taxon>Cicer</taxon>
    </lineage>
</organism>
<reference evidence="2 3" key="2">
    <citation type="submission" date="2025-04" db="UniProtKB">
        <authorList>
            <consortium name="RefSeq"/>
        </authorList>
    </citation>
    <scope>IDENTIFICATION</scope>
    <source>
        <tissue evidence="2 3">Etiolated seedlings</tissue>
    </source>
</reference>
<dbReference type="PANTHER" id="PTHR11439:SF440">
    <property type="entry name" value="INTEGRASE CATALYTIC DOMAIN-CONTAINING PROTEIN"/>
    <property type="match status" value="1"/>
</dbReference>
<dbReference type="RefSeq" id="XP_027190181.1">
    <property type="nucleotide sequence ID" value="XM_027334380.1"/>
</dbReference>
<evidence type="ECO:0000313" key="2">
    <source>
        <dbReference type="RefSeq" id="XP_027186251.1"/>
    </source>
</evidence>
<accession>A0A3Q7XZS9</accession>
<dbReference type="PANTHER" id="PTHR11439">
    <property type="entry name" value="GAG-POL-RELATED RETROTRANSPOSON"/>
    <property type="match status" value="1"/>
</dbReference>